<dbReference type="KEGG" id="clz:BIU88_09605"/>
<dbReference type="Proteomes" id="UP000095185">
    <property type="component" value="Chromosome"/>
</dbReference>
<keyword evidence="7" id="KW-1185">Reference proteome</keyword>
<protein>
    <submittedName>
        <fullName evidence="6">Conjugal transfer protein</fullName>
    </submittedName>
</protein>
<accession>A0A1D8D1T1</accession>
<evidence type="ECO:0000313" key="7">
    <source>
        <dbReference type="Proteomes" id="UP000095185"/>
    </source>
</evidence>
<dbReference type="InterPro" id="IPR007792">
    <property type="entry name" value="T4SS_VirB3/TrbD/AvhB"/>
</dbReference>
<keyword evidence="3 5" id="KW-1133">Transmembrane helix</keyword>
<dbReference type="EMBL" id="CP017305">
    <property type="protein sequence ID" value="AOS84361.1"/>
    <property type="molecule type" value="Genomic_DNA"/>
</dbReference>
<proteinExistence type="predicted"/>
<evidence type="ECO:0000256" key="2">
    <source>
        <dbReference type="ARBA" id="ARBA00022692"/>
    </source>
</evidence>
<gene>
    <name evidence="6" type="ORF">BIU88_09605</name>
</gene>
<evidence type="ECO:0000256" key="1">
    <source>
        <dbReference type="ARBA" id="ARBA00004370"/>
    </source>
</evidence>
<organism evidence="6 7">
    <name type="scientific">Chlorobaculum limnaeum</name>
    <dbReference type="NCBI Taxonomy" id="274537"/>
    <lineage>
        <taxon>Bacteria</taxon>
        <taxon>Pseudomonadati</taxon>
        <taxon>Chlorobiota</taxon>
        <taxon>Chlorobiia</taxon>
        <taxon>Chlorobiales</taxon>
        <taxon>Chlorobiaceae</taxon>
        <taxon>Chlorobaculum</taxon>
    </lineage>
</organism>
<evidence type="ECO:0000256" key="4">
    <source>
        <dbReference type="ARBA" id="ARBA00023136"/>
    </source>
</evidence>
<dbReference type="AlphaFoldDB" id="A0A1D8D1T1"/>
<evidence type="ECO:0000256" key="5">
    <source>
        <dbReference type="SAM" id="Phobius"/>
    </source>
</evidence>
<keyword evidence="2 5" id="KW-0812">Transmembrane</keyword>
<dbReference type="STRING" id="274537.BIU88_09605"/>
<evidence type="ECO:0000256" key="3">
    <source>
        <dbReference type="ARBA" id="ARBA00022989"/>
    </source>
</evidence>
<keyword evidence="4 5" id="KW-0472">Membrane</keyword>
<name>A0A1D8D1T1_CHLLM</name>
<evidence type="ECO:0000313" key="6">
    <source>
        <dbReference type="EMBL" id="AOS84361.1"/>
    </source>
</evidence>
<dbReference type="Pfam" id="PF05101">
    <property type="entry name" value="VirB3"/>
    <property type="match status" value="1"/>
</dbReference>
<feature type="transmembrane region" description="Helical" evidence="5">
    <location>
        <begin position="28"/>
        <end position="57"/>
    </location>
</feature>
<dbReference type="OrthoDB" id="9801524at2"/>
<comment type="subcellular location">
    <subcellularLocation>
        <location evidence="1">Membrane</location>
    </subcellularLocation>
</comment>
<reference evidence="6" key="1">
    <citation type="submission" date="2016-09" db="EMBL/GenBank/DDBJ databases">
        <title>Genome sequence of Chlorobaculum limnaeum.</title>
        <authorList>
            <person name="Liu Z."/>
            <person name="Tank M."/>
            <person name="Bryant D.A."/>
        </authorList>
    </citation>
    <scope>NUCLEOTIDE SEQUENCE [LARGE SCALE GENOMIC DNA]</scope>
    <source>
        <strain evidence="6">DSM 1677</strain>
    </source>
</reference>
<dbReference type="GO" id="GO:0016020">
    <property type="term" value="C:membrane"/>
    <property type="evidence" value="ECO:0007669"/>
    <property type="project" value="UniProtKB-SubCell"/>
</dbReference>
<sequence length="83" mass="9399">MIDGFEIPLHRSLTEVILLGGLPRTVGLILWTISVALAFGMQQLWVLPVAIVLHVLLMALTRRDPFFFDVFIRALKSPKILYP</sequence>